<dbReference type="InterPro" id="IPR029068">
    <property type="entry name" value="Glyas_Bleomycin-R_OHBP_Dase"/>
</dbReference>
<reference evidence="2 3" key="1">
    <citation type="submission" date="2018-01" db="EMBL/GenBank/DDBJ databases">
        <title>Draft genome sequence of Jiangella sp. GTF31.</title>
        <authorList>
            <person name="Sahin N."/>
            <person name="Ay H."/>
            <person name="Saygin H."/>
        </authorList>
    </citation>
    <scope>NUCLEOTIDE SEQUENCE [LARGE SCALE GENOMIC DNA]</scope>
    <source>
        <strain evidence="2 3">GTF31</strain>
    </source>
</reference>
<proteinExistence type="predicted"/>
<dbReference type="PANTHER" id="PTHR35908">
    <property type="entry name" value="HYPOTHETICAL FUSION PROTEIN"/>
    <property type="match status" value="1"/>
</dbReference>
<evidence type="ECO:0000313" key="2">
    <source>
        <dbReference type="EMBL" id="PZF80657.1"/>
    </source>
</evidence>
<accession>A0A2W2BYF8</accession>
<name>A0A2W2BYF8_9ACTN</name>
<dbReference type="RefSeq" id="WP_111257366.1">
    <property type="nucleotide sequence ID" value="NZ_POTW01000080.1"/>
</dbReference>
<organism evidence="2 3">
    <name type="scientific">Jiangella anatolica</name>
    <dbReference type="NCBI Taxonomy" id="2670374"/>
    <lineage>
        <taxon>Bacteria</taxon>
        <taxon>Bacillati</taxon>
        <taxon>Actinomycetota</taxon>
        <taxon>Actinomycetes</taxon>
        <taxon>Jiangellales</taxon>
        <taxon>Jiangellaceae</taxon>
        <taxon>Jiangella</taxon>
    </lineage>
</organism>
<comment type="caution">
    <text evidence="2">The sequence shown here is derived from an EMBL/GenBank/DDBJ whole genome shotgun (WGS) entry which is preliminary data.</text>
</comment>
<dbReference type="Proteomes" id="UP000248764">
    <property type="component" value="Unassembled WGS sequence"/>
</dbReference>
<gene>
    <name evidence="2" type="ORF">C1I92_24920</name>
</gene>
<dbReference type="InterPro" id="IPR041581">
    <property type="entry name" value="Glyoxalase_6"/>
</dbReference>
<keyword evidence="3" id="KW-1185">Reference proteome</keyword>
<evidence type="ECO:0000259" key="1">
    <source>
        <dbReference type="Pfam" id="PF18029"/>
    </source>
</evidence>
<dbReference type="EMBL" id="POTW01000080">
    <property type="protein sequence ID" value="PZF80657.1"/>
    <property type="molecule type" value="Genomic_DNA"/>
</dbReference>
<feature type="domain" description="Glyoxalase-like" evidence="1">
    <location>
        <begin position="10"/>
        <end position="152"/>
    </location>
</feature>
<dbReference type="PANTHER" id="PTHR35908:SF1">
    <property type="entry name" value="CONSERVED PROTEIN"/>
    <property type="match status" value="1"/>
</dbReference>
<dbReference type="AlphaFoldDB" id="A0A2W2BYF8"/>
<dbReference type="Pfam" id="PF18029">
    <property type="entry name" value="Glyoxalase_6"/>
    <property type="match status" value="1"/>
</dbReference>
<dbReference type="SUPFAM" id="SSF54593">
    <property type="entry name" value="Glyoxalase/Bleomycin resistance protein/Dihydroxybiphenyl dioxygenase"/>
    <property type="match status" value="1"/>
</dbReference>
<sequence>MPRSSEVFNLTFDATDPRRLAEFWALALGYQVEPPPDGFASWEEALAAWNVPKEDWDSASAVIDPDGVLPRVYFQRVPEEKTAKNRVHLDVRAWRRSGPDAAPPPLAQRRAAVEAKVAELVAAGATVVGPVEEYDNFWIILLDPEDNEFCVV</sequence>
<protein>
    <submittedName>
        <fullName evidence="2">Glyoxalase</fullName>
    </submittedName>
</protein>
<evidence type="ECO:0000313" key="3">
    <source>
        <dbReference type="Proteomes" id="UP000248764"/>
    </source>
</evidence>
<dbReference type="Gene3D" id="3.10.180.10">
    <property type="entry name" value="2,3-Dihydroxybiphenyl 1,2-Dioxygenase, domain 1"/>
    <property type="match status" value="1"/>
</dbReference>